<dbReference type="Proteomes" id="UP000030748">
    <property type="component" value="Unassembled WGS sequence"/>
</dbReference>
<dbReference type="AlphaFoldDB" id="A0A022RJ52"/>
<dbReference type="Pfam" id="PF03018">
    <property type="entry name" value="Dirigent"/>
    <property type="match status" value="1"/>
</dbReference>
<keyword evidence="3 4" id="KW-0964">Secreted</keyword>
<dbReference type="PANTHER" id="PTHR21495">
    <property type="entry name" value="NUCLEOPORIN-RELATED"/>
    <property type="match status" value="1"/>
</dbReference>
<name>A0A022RJ52_ERYGU</name>
<keyword evidence="6" id="KW-1185">Reference proteome</keyword>
<reference evidence="5 6" key="1">
    <citation type="journal article" date="2013" name="Proc. Natl. Acad. Sci. U.S.A.">
        <title>Fine-scale variation in meiotic recombination in Mimulus inferred from population shotgun sequencing.</title>
        <authorList>
            <person name="Hellsten U."/>
            <person name="Wright K.M."/>
            <person name="Jenkins J."/>
            <person name="Shu S."/>
            <person name="Yuan Y."/>
            <person name="Wessler S.R."/>
            <person name="Schmutz J."/>
            <person name="Willis J.H."/>
            <person name="Rokhsar D.S."/>
        </authorList>
    </citation>
    <scope>NUCLEOTIDE SEQUENCE [LARGE SCALE GENOMIC DNA]</scope>
    <source>
        <strain evidence="6">cv. DUN x IM62</strain>
    </source>
</reference>
<gene>
    <name evidence="5" type="ORF">MIMGU_mgv1a024406mg</name>
</gene>
<evidence type="ECO:0000313" key="5">
    <source>
        <dbReference type="EMBL" id="EYU40432.1"/>
    </source>
</evidence>
<dbReference type="GO" id="GO:0009699">
    <property type="term" value="P:phenylpropanoid biosynthetic process"/>
    <property type="evidence" value="ECO:0007669"/>
    <property type="project" value="UniProtKB-ARBA"/>
</dbReference>
<comment type="similarity">
    <text evidence="1 4">Belongs to the plant dirigent protein family.</text>
</comment>
<dbReference type="eggNOG" id="ENOG502RY4Y">
    <property type="taxonomic scope" value="Eukaryota"/>
</dbReference>
<evidence type="ECO:0000256" key="1">
    <source>
        <dbReference type="ARBA" id="ARBA00010746"/>
    </source>
</evidence>
<comment type="function">
    <text evidence="4">Dirigent proteins impart stereoselectivity on the phenoxy radical-coupling reaction, yielding optically active lignans from two molecules of coniferyl alcohol in the biosynthesis of lignans, flavonolignans, and alkaloids and thus plays a central role in plant secondary metabolism.</text>
</comment>
<evidence type="ECO:0000256" key="3">
    <source>
        <dbReference type="ARBA" id="ARBA00022525"/>
    </source>
</evidence>
<protein>
    <recommendedName>
        <fullName evidence="4">Dirigent protein</fullName>
    </recommendedName>
</protein>
<accession>A0A022RJ52</accession>
<evidence type="ECO:0000313" key="6">
    <source>
        <dbReference type="Proteomes" id="UP000030748"/>
    </source>
</evidence>
<proteinExistence type="inferred from homology"/>
<dbReference type="InterPro" id="IPR044859">
    <property type="entry name" value="Allene_oxi_cyc_Dirigent"/>
</dbReference>
<dbReference type="EMBL" id="KI630401">
    <property type="protein sequence ID" value="EYU40432.1"/>
    <property type="molecule type" value="Genomic_DNA"/>
</dbReference>
<dbReference type="STRING" id="4155.A0A022RJ52"/>
<dbReference type="Gene3D" id="2.40.480.10">
    <property type="entry name" value="Allene oxide cyclase-like"/>
    <property type="match status" value="1"/>
</dbReference>
<dbReference type="InterPro" id="IPR004265">
    <property type="entry name" value="Dirigent"/>
</dbReference>
<sequence length="223" mass="24895">MSDLHVSDDKCESCFRGRLRLSAKSSITWQNNFNRVIEMSITTTYRHTQSSDHRSPCLAGKEKLTTLRFYVQDFVGGDSPTVWEIAKTNLTDVLPSAFGLVSVLDNLVTSEPEVDSKEVGRIQGIIGLTDFHEKALVMLLNLVFTEGEYKGSTLSVLGRNPLAEETREVPIVGGTGAFRMARGYAILKHDLNFSTGRHLVPILCGRKGYNNPHNHIIQFLFHT</sequence>
<keyword evidence="4" id="KW-0052">Apoplast</keyword>
<comment type="subcellular location">
    <subcellularLocation>
        <location evidence="4">Secreted</location>
        <location evidence="4">Extracellular space</location>
        <location evidence="4">Apoplast</location>
    </subcellularLocation>
</comment>
<comment type="subunit">
    <text evidence="2 4">Homodimer.</text>
</comment>
<evidence type="ECO:0000256" key="2">
    <source>
        <dbReference type="ARBA" id="ARBA00011738"/>
    </source>
</evidence>
<evidence type="ECO:0000256" key="4">
    <source>
        <dbReference type="RuleBase" id="RU363099"/>
    </source>
</evidence>
<organism evidence="5 6">
    <name type="scientific">Erythranthe guttata</name>
    <name type="common">Yellow monkey flower</name>
    <name type="synonym">Mimulus guttatus</name>
    <dbReference type="NCBI Taxonomy" id="4155"/>
    <lineage>
        <taxon>Eukaryota</taxon>
        <taxon>Viridiplantae</taxon>
        <taxon>Streptophyta</taxon>
        <taxon>Embryophyta</taxon>
        <taxon>Tracheophyta</taxon>
        <taxon>Spermatophyta</taxon>
        <taxon>Magnoliopsida</taxon>
        <taxon>eudicotyledons</taxon>
        <taxon>Gunneridae</taxon>
        <taxon>Pentapetalae</taxon>
        <taxon>asterids</taxon>
        <taxon>lamiids</taxon>
        <taxon>Lamiales</taxon>
        <taxon>Phrymaceae</taxon>
        <taxon>Erythranthe</taxon>
    </lineage>
</organism>
<dbReference type="GO" id="GO:0048046">
    <property type="term" value="C:apoplast"/>
    <property type="evidence" value="ECO:0007669"/>
    <property type="project" value="UniProtKB-SubCell"/>
</dbReference>